<sequence length="366" mass="41146">MALSVELQSRTVLPYRQDESAGSSRAAGASGQPVFQARRVCQGSAKRQEQNLRKGVLGRKVGLSKVPGIVPSFDPVCGNSRWSMKAVSAPPAKSKDYLPPPEDSATGWEAGLIGVERRINHALTDFVVILLDAFYADRHYARFYVLETIARVPYFSYVSVLHMYESFGWWRRADYIKVHFAESWNELHHLLIMESLGGDRRWIDRFLAQHVAVVYYLLCCIIYLVSPRMAYHLMECVETHAYHTYDSFLATFGDKLKTKPAPEVAVKYYTEGDLYMFDEFQTAATPGVRRPKIENLYDVFVNVRDDEGEHCKTMRACQTAGSISSPHQDTPVLPGDLCSGVVECSTTAVSAADRFLKHGVPIDDTL</sequence>
<evidence type="ECO:0000256" key="4">
    <source>
        <dbReference type="ARBA" id="ARBA00022448"/>
    </source>
</evidence>
<keyword evidence="10 13" id="KW-0560">Oxidoreductase</keyword>
<evidence type="ECO:0000256" key="5">
    <source>
        <dbReference type="ARBA" id="ARBA00022660"/>
    </source>
</evidence>
<comment type="cofactor">
    <cofactor evidence="13">
        <name>Fe cation</name>
        <dbReference type="ChEBI" id="CHEBI:24875"/>
    </cofactor>
    <text evidence="13">Binds 2 iron ions per subunit.</text>
</comment>
<reference evidence="15 16" key="1">
    <citation type="journal article" date="2014" name="Nat. Commun.">
        <title>Klebsormidium flaccidum genome reveals primary factors for plant terrestrial adaptation.</title>
        <authorList>
            <person name="Hori K."/>
            <person name="Maruyama F."/>
            <person name="Fujisawa T."/>
            <person name="Togashi T."/>
            <person name="Yamamoto N."/>
            <person name="Seo M."/>
            <person name="Sato S."/>
            <person name="Yamada T."/>
            <person name="Mori H."/>
            <person name="Tajima N."/>
            <person name="Moriyama T."/>
            <person name="Ikeuchi M."/>
            <person name="Watanabe M."/>
            <person name="Wada H."/>
            <person name="Kobayashi K."/>
            <person name="Saito M."/>
            <person name="Masuda T."/>
            <person name="Sasaki-Sekimoto Y."/>
            <person name="Mashiguchi K."/>
            <person name="Awai K."/>
            <person name="Shimojima M."/>
            <person name="Masuda S."/>
            <person name="Iwai M."/>
            <person name="Nobusawa T."/>
            <person name="Narise T."/>
            <person name="Kondo S."/>
            <person name="Saito H."/>
            <person name="Sato R."/>
            <person name="Murakawa M."/>
            <person name="Ihara Y."/>
            <person name="Oshima-Yamada Y."/>
            <person name="Ohtaka K."/>
            <person name="Satoh M."/>
            <person name="Sonobe K."/>
            <person name="Ishii M."/>
            <person name="Ohtani R."/>
            <person name="Kanamori-Sato M."/>
            <person name="Honoki R."/>
            <person name="Miyazaki D."/>
            <person name="Mochizuki H."/>
            <person name="Umetsu J."/>
            <person name="Higashi K."/>
            <person name="Shibata D."/>
            <person name="Kamiya Y."/>
            <person name="Sato N."/>
            <person name="Nakamura Y."/>
            <person name="Tabata S."/>
            <person name="Ida S."/>
            <person name="Kurokawa K."/>
            <person name="Ohta H."/>
        </authorList>
    </citation>
    <scope>NUCLEOTIDE SEQUENCE [LARGE SCALE GENOMIC DNA]</scope>
    <source>
        <strain evidence="15 16">NIES-2285</strain>
    </source>
</reference>
<keyword evidence="9 14" id="KW-1133">Transmembrane helix</keyword>
<name>A0A1Y1I482_KLENI</name>
<dbReference type="GO" id="GO:0009916">
    <property type="term" value="F:alternative oxidase activity"/>
    <property type="evidence" value="ECO:0000318"/>
    <property type="project" value="GO_Central"/>
</dbReference>
<dbReference type="PANTHER" id="PTHR31803:SF10">
    <property type="entry name" value="UBIQUINOL OXIDASE 4, CHLOROPLASTIC_CHROMOPLASTIC"/>
    <property type="match status" value="1"/>
</dbReference>
<gene>
    <name evidence="15" type="ORF">KFL_002050040</name>
</gene>
<keyword evidence="16" id="KW-1185">Reference proteome</keyword>
<organism evidence="15 16">
    <name type="scientific">Klebsormidium nitens</name>
    <name type="common">Green alga</name>
    <name type="synonym">Ulothrix nitens</name>
    <dbReference type="NCBI Taxonomy" id="105231"/>
    <lineage>
        <taxon>Eukaryota</taxon>
        <taxon>Viridiplantae</taxon>
        <taxon>Streptophyta</taxon>
        <taxon>Klebsormidiophyceae</taxon>
        <taxon>Klebsormidiales</taxon>
        <taxon>Klebsormidiaceae</taxon>
        <taxon>Klebsormidium</taxon>
    </lineage>
</organism>
<evidence type="ECO:0000256" key="6">
    <source>
        <dbReference type="ARBA" id="ARBA00022692"/>
    </source>
</evidence>
<dbReference type="GO" id="GO:0098803">
    <property type="term" value="C:respiratory chain complex"/>
    <property type="evidence" value="ECO:0007669"/>
    <property type="project" value="UniProtKB-UniRule"/>
</dbReference>
<keyword evidence="8 13" id="KW-0249">Electron transport</keyword>
<keyword evidence="11 13" id="KW-0408">Iron</keyword>
<comment type="similarity">
    <text evidence="3 13">Belongs to the alternative oxidase family.</text>
</comment>
<dbReference type="PANTHER" id="PTHR31803">
    <property type="entry name" value="ALTERNATIVE OXIDASE"/>
    <property type="match status" value="1"/>
</dbReference>
<dbReference type="GO" id="GO:0046872">
    <property type="term" value="F:metal ion binding"/>
    <property type="evidence" value="ECO:0007669"/>
    <property type="project" value="UniProtKB-UniRule"/>
</dbReference>
<keyword evidence="12 13" id="KW-0472">Membrane</keyword>
<evidence type="ECO:0000256" key="1">
    <source>
        <dbReference type="ARBA" id="ARBA00001192"/>
    </source>
</evidence>
<comment type="catalytic activity">
    <reaction evidence="1 13">
        <text>2 a ubiquinol + O2 = 2 a ubiquinone + 2 H2O</text>
        <dbReference type="Rhea" id="RHEA:30255"/>
        <dbReference type="Rhea" id="RHEA-COMP:9565"/>
        <dbReference type="Rhea" id="RHEA-COMP:9566"/>
        <dbReference type="ChEBI" id="CHEBI:15377"/>
        <dbReference type="ChEBI" id="CHEBI:15379"/>
        <dbReference type="ChEBI" id="CHEBI:16389"/>
        <dbReference type="ChEBI" id="CHEBI:17976"/>
        <dbReference type="EC" id="1.10.3.11"/>
    </reaction>
</comment>
<keyword evidence="4" id="KW-0813">Transport</keyword>
<dbReference type="AlphaFoldDB" id="A0A1Y1I482"/>
<dbReference type="OMA" id="AYHLSEC"/>
<evidence type="ECO:0000256" key="10">
    <source>
        <dbReference type="ARBA" id="ARBA00023002"/>
    </source>
</evidence>
<evidence type="ECO:0000313" key="15">
    <source>
        <dbReference type="EMBL" id="GAQ84762.1"/>
    </source>
</evidence>
<evidence type="ECO:0000256" key="12">
    <source>
        <dbReference type="ARBA" id="ARBA00023136"/>
    </source>
</evidence>
<keyword evidence="6 13" id="KW-0812">Transmembrane</keyword>
<comment type="subcellular location">
    <subcellularLocation>
        <location evidence="2">Membrane</location>
    </subcellularLocation>
</comment>
<dbReference type="InterPro" id="IPR002680">
    <property type="entry name" value="AOX"/>
</dbReference>
<dbReference type="EC" id="1.10.3.11" evidence="13"/>
<dbReference type="FunFam" id="1.20.1260.140:FF:000003">
    <property type="entry name" value="Ubiquinol oxidase"/>
    <property type="match status" value="1"/>
</dbReference>
<dbReference type="InterPro" id="IPR038659">
    <property type="entry name" value="AOX_sf"/>
</dbReference>
<evidence type="ECO:0000256" key="2">
    <source>
        <dbReference type="ARBA" id="ARBA00004370"/>
    </source>
</evidence>
<dbReference type="GO" id="GO:0016117">
    <property type="term" value="P:carotenoid biosynthetic process"/>
    <property type="evidence" value="ECO:0000318"/>
    <property type="project" value="GO_Central"/>
</dbReference>
<evidence type="ECO:0000256" key="13">
    <source>
        <dbReference type="RuleBase" id="RU003779"/>
    </source>
</evidence>
<dbReference type="EMBL" id="DF237154">
    <property type="protein sequence ID" value="GAQ84762.1"/>
    <property type="molecule type" value="Genomic_DNA"/>
</dbReference>
<evidence type="ECO:0000313" key="16">
    <source>
        <dbReference type="Proteomes" id="UP000054558"/>
    </source>
</evidence>
<dbReference type="GO" id="GO:0005739">
    <property type="term" value="C:mitochondrion"/>
    <property type="evidence" value="ECO:0000318"/>
    <property type="project" value="GO_Central"/>
</dbReference>
<evidence type="ECO:0000256" key="11">
    <source>
        <dbReference type="ARBA" id="ARBA00023004"/>
    </source>
</evidence>
<evidence type="ECO:0000256" key="8">
    <source>
        <dbReference type="ARBA" id="ARBA00022982"/>
    </source>
</evidence>
<evidence type="ECO:0000256" key="14">
    <source>
        <dbReference type="SAM" id="Phobius"/>
    </source>
</evidence>
<evidence type="ECO:0000256" key="9">
    <source>
        <dbReference type="ARBA" id="ARBA00022989"/>
    </source>
</evidence>
<keyword evidence="5 13" id="KW-0679">Respiratory chain</keyword>
<dbReference type="Proteomes" id="UP000054558">
    <property type="component" value="Unassembled WGS sequence"/>
</dbReference>
<dbReference type="CDD" id="cd01053">
    <property type="entry name" value="AOX"/>
    <property type="match status" value="1"/>
</dbReference>
<dbReference type="GO" id="GO:0016020">
    <property type="term" value="C:membrane"/>
    <property type="evidence" value="ECO:0007669"/>
    <property type="project" value="UniProtKB-SubCell"/>
</dbReference>
<dbReference type="Pfam" id="PF01786">
    <property type="entry name" value="AOX"/>
    <property type="match status" value="1"/>
</dbReference>
<accession>A0A1Y1I482</accession>
<dbReference type="OrthoDB" id="4493at2759"/>
<dbReference type="Gene3D" id="1.20.1260.140">
    <property type="entry name" value="Alternative oxidase"/>
    <property type="match status" value="1"/>
</dbReference>
<feature type="transmembrane region" description="Helical" evidence="14">
    <location>
        <begin position="206"/>
        <end position="225"/>
    </location>
</feature>
<keyword evidence="7 13" id="KW-0479">Metal-binding</keyword>
<protein>
    <recommendedName>
        <fullName evidence="13">Ubiquinol oxidase</fullName>
        <ecNumber evidence="13">1.10.3.11</ecNumber>
    </recommendedName>
</protein>
<dbReference type="GO" id="GO:0102721">
    <property type="term" value="F:ubiquinol:oxygen oxidoreductase activity"/>
    <property type="evidence" value="ECO:0007669"/>
    <property type="project" value="UniProtKB-EC"/>
</dbReference>
<proteinExistence type="inferred from homology"/>
<evidence type="ECO:0000256" key="3">
    <source>
        <dbReference type="ARBA" id="ARBA00008388"/>
    </source>
</evidence>
<dbReference type="GO" id="GO:0010230">
    <property type="term" value="P:alternative respiration"/>
    <property type="evidence" value="ECO:0000318"/>
    <property type="project" value="GO_Central"/>
</dbReference>
<evidence type="ECO:0000256" key="7">
    <source>
        <dbReference type="ARBA" id="ARBA00022723"/>
    </source>
</evidence>
<dbReference type="GO" id="GO:0106292">
    <property type="term" value="F:superoxide-generating NADPH oxidase activity"/>
    <property type="evidence" value="ECO:0007669"/>
    <property type="project" value="UniProtKB-ARBA"/>
</dbReference>